<evidence type="ECO:0000256" key="1">
    <source>
        <dbReference type="SAM" id="MobiDB-lite"/>
    </source>
</evidence>
<name>A0A1F5NS48_9BACT</name>
<evidence type="ECO:0000256" key="2">
    <source>
        <dbReference type="SAM" id="Phobius"/>
    </source>
</evidence>
<evidence type="ECO:0000313" key="3">
    <source>
        <dbReference type="EMBL" id="OGE80384.1"/>
    </source>
</evidence>
<dbReference type="Proteomes" id="UP000177912">
    <property type="component" value="Unassembled WGS sequence"/>
</dbReference>
<dbReference type="STRING" id="1817822.A2826_02925"/>
<gene>
    <name evidence="3" type="ORF">A2826_02925</name>
</gene>
<keyword evidence="2" id="KW-0472">Membrane</keyword>
<reference evidence="3 4" key="1">
    <citation type="journal article" date="2016" name="Nat. Commun.">
        <title>Thousands of microbial genomes shed light on interconnected biogeochemical processes in an aquifer system.</title>
        <authorList>
            <person name="Anantharaman K."/>
            <person name="Brown C.T."/>
            <person name="Hug L.A."/>
            <person name="Sharon I."/>
            <person name="Castelle C.J."/>
            <person name="Probst A.J."/>
            <person name="Thomas B.C."/>
            <person name="Singh A."/>
            <person name="Wilkins M.J."/>
            <person name="Karaoz U."/>
            <person name="Brodie E.L."/>
            <person name="Williams K.H."/>
            <person name="Hubbard S.S."/>
            <person name="Banfield J.F."/>
        </authorList>
    </citation>
    <scope>NUCLEOTIDE SEQUENCE [LARGE SCALE GENOMIC DNA]</scope>
</reference>
<sequence length="449" mass="47851">MRKIYVIGILGLVVFGILFYTAGRDKLVGETVLVSGFTSNGTASGKVLVQVPFVRGLPTTETISVVVDTNQDGKFTADENLISEFPVMPKADWRNGYYAVSDDSITSGMKAQVTIGGKNYVATVDTKIVEVGPVFDLGTVTDPENSMKGWGMSIAYAQDNSVEINQEGVPDLSQRTGECAPTAATNSLISLVARNGGEDLIPGDPLDFIENLKRHMNWTPENGVPPGDFVAGKNRWAAAAGVPIRTTQVGDTHGVTTINAIRGALQNGDAVELRIKFADSAGSQVVGGHMVTVVGIHQAEGQTYIDINDPGTPDSGTETVEIRGNQIVNYGPWEGLTLLSWGFVQTWEGHPTGELLDTMTDEEINSIRQFVGETPQLMVIEYNGKYLPISQVIVESESGCDGGENHWHAASGVVIATDGTPVPDPGPQCGYGKVSDRPSINIDAPNNND</sequence>
<feature type="region of interest" description="Disordered" evidence="1">
    <location>
        <begin position="419"/>
        <end position="449"/>
    </location>
</feature>
<dbReference type="AlphaFoldDB" id="A0A1F5NS48"/>
<keyword evidence="2" id="KW-1133">Transmembrane helix</keyword>
<accession>A0A1F5NS48</accession>
<dbReference type="EMBL" id="MFEI01000034">
    <property type="protein sequence ID" value="OGE80384.1"/>
    <property type="molecule type" value="Genomic_DNA"/>
</dbReference>
<keyword evidence="2" id="KW-0812">Transmembrane</keyword>
<organism evidence="3 4">
    <name type="scientific">Candidatus Doudnabacteria bacterium RIFCSPHIGHO2_01_FULL_43_23</name>
    <dbReference type="NCBI Taxonomy" id="1817822"/>
    <lineage>
        <taxon>Bacteria</taxon>
        <taxon>Candidatus Doudnaibacteriota</taxon>
    </lineage>
</organism>
<evidence type="ECO:0000313" key="4">
    <source>
        <dbReference type="Proteomes" id="UP000177912"/>
    </source>
</evidence>
<feature type="transmembrane region" description="Helical" evidence="2">
    <location>
        <begin position="5"/>
        <end position="23"/>
    </location>
</feature>
<protein>
    <submittedName>
        <fullName evidence="3">Uncharacterized protein</fullName>
    </submittedName>
</protein>
<proteinExistence type="predicted"/>
<comment type="caution">
    <text evidence="3">The sequence shown here is derived from an EMBL/GenBank/DDBJ whole genome shotgun (WGS) entry which is preliminary data.</text>
</comment>